<comment type="subcellular location">
    <subcellularLocation>
        <location evidence="1 7">Secreted</location>
    </subcellularLocation>
</comment>
<name>A0A662YUD6_ACIRT</name>
<keyword evidence="4" id="KW-0765">Sulfation</keyword>
<keyword evidence="6" id="KW-0027">Amidation</keyword>
<evidence type="ECO:0000256" key="3">
    <source>
        <dbReference type="ARBA" id="ARBA00022525"/>
    </source>
</evidence>
<keyword evidence="11" id="KW-1185">Reference proteome</keyword>
<accession>A0A662YUD6</accession>
<dbReference type="SMART" id="SM00029">
    <property type="entry name" value="GASTRIN"/>
    <property type="match status" value="1"/>
</dbReference>
<organism evidence="10 11">
    <name type="scientific">Acipenser ruthenus</name>
    <name type="common">Sterlet sturgeon</name>
    <dbReference type="NCBI Taxonomy" id="7906"/>
    <lineage>
        <taxon>Eukaryota</taxon>
        <taxon>Metazoa</taxon>
        <taxon>Chordata</taxon>
        <taxon>Craniata</taxon>
        <taxon>Vertebrata</taxon>
        <taxon>Euteleostomi</taxon>
        <taxon>Actinopterygii</taxon>
        <taxon>Chondrostei</taxon>
        <taxon>Acipenseriformes</taxon>
        <taxon>Acipenseridae</taxon>
        <taxon>Acipenser</taxon>
    </lineage>
</organism>
<dbReference type="PANTHER" id="PTHR10786:SF0">
    <property type="entry name" value="CHOLECYSTOKININ"/>
    <property type="match status" value="1"/>
</dbReference>
<evidence type="ECO:0000256" key="6">
    <source>
        <dbReference type="ARBA" id="ARBA00022815"/>
    </source>
</evidence>
<comment type="similarity">
    <text evidence="2 7">Belongs to the gastrin/cholecystokinin family.</text>
</comment>
<dbReference type="InterPro" id="IPR001651">
    <property type="entry name" value="Gastrin/CCK"/>
</dbReference>
<evidence type="ECO:0000259" key="9">
    <source>
        <dbReference type="Pfam" id="PF00918"/>
    </source>
</evidence>
<protein>
    <submittedName>
        <fullName evidence="10">Cholecystokinin</fullName>
    </submittedName>
</protein>
<keyword evidence="3" id="KW-0964">Secreted</keyword>
<dbReference type="AlphaFoldDB" id="A0A662YUD6"/>
<dbReference type="GO" id="GO:0005184">
    <property type="term" value="F:neuropeptide hormone activity"/>
    <property type="evidence" value="ECO:0007669"/>
    <property type="project" value="InterPro"/>
</dbReference>
<evidence type="ECO:0000313" key="10">
    <source>
        <dbReference type="EMBL" id="RXM99593.1"/>
    </source>
</evidence>
<evidence type="ECO:0000256" key="2">
    <source>
        <dbReference type="ARBA" id="ARBA00006273"/>
    </source>
</evidence>
<evidence type="ECO:0000313" key="11">
    <source>
        <dbReference type="Proteomes" id="UP000289886"/>
    </source>
</evidence>
<feature type="region of interest" description="Disordered" evidence="8">
    <location>
        <begin position="46"/>
        <end position="79"/>
    </location>
</feature>
<evidence type="ECO:0000256" key="7">
    <source>
        <dbReference type="RuleBase" id="RU004362"/>
    </source>
</evidence>
<dbReference type="InterPro" id="IPR013152">
    <property type="entry name" value="Gastrin/cholecystokinin_CS"/>
</dbReference>
<feature type="domain" description="Gastrin/cholecystokinin peptide hormone" evidence="9">
    <location>
        <begin position="87"/>
        <end position="210"/>
    </location>
</feature>
<evidence type="ECO:0000256" key="4">
    <source>
        <dbReference type="ARBA" id="ARBA00022641"/>
    </source>
</evidence>
<dbReference type="GO" id="GO:0007586">
    <property type="term" value="P:digestion"/>
    <property type="evidence" value="ECO:0007669"/>
    <property type="project" value="InterPro"/>
</dbReference>
<dbReference type="GO" id="GO:0005615">
    <property type="term" value="C:extracellular space"/>
    <property type="evidence" value="ECO:0007669"/>
    <property type="project" value="TreeGrafter"/>
</dbReference>
<feature type="compositionally biased region" description="Polar residues" evidence="8">
    <location>
        <begin position="121"/>
        <end position="141"/>
    </location>
</feature>
<dbReference type="Proteomes" id="UP000289886">
    <property type="component" value="Unassembled WGS sequence"/>
</dbReference>
<dbReference type="PANTHER" id="PTHR10786">
    <property type="entry name" value="CHOLECYSTOKININ"/>
    <property type="match status" value="1"/>
</dbReference>
<proteinExistence type="inferred from homology"/>
<evidence type="ECO:0000256" key="1">
    <source>
        <dbReference type="ARBA" id="ARBA00004613"/>
    </source>
</evidence>
<dbReference type="InterPro" id="IPR015499">
    <property type="entry name" value="CCK-like"/>
</dbReference>
<sequence>MEGSLALELGVRSVHTIERFLTPVRIALPREALELLGQGHIAKNCKQTAGDNEGEEGLPEASESAAVPESQVAGPSTSSAADRAMNSGICVCVLLAILSTSCLGRHSAGSDDEGSPVASELDQSPSVHQRQVRAATSNGQLKTAEGNMEQRANLGPLLARYLKQARKGSSGRNLALSSKSQTLDLNHRINDRDYMGWMDFGRRSAEEYDSS</sequence>
<dbReference type="PROSITE" id="PS00259">
    <property type="entry name" value="GASTRIN"/>
    <property type="match status" value="1"/>
</dbReference>
<dbReference type="GO" id="GO:0030424">
    <property type="term" value="C:axon"/>
    <property type="evidence" value="ECO:0007669"/>
    <property type="project" value="TreeGrafter"/>
</dbReference>
<dbReference type="EMBL" id="SCEB01000339">
    <property type="protein sequence ID" value="RXM99593.1"/>
    <property type="molecule type" value="Genomic_DNA"/>
</dbReference>
<evidence type="ECO:0000256" key="8">
    <source>
        <dbReference type="SAM" id="MobiDB-lite"/>
    </source>
</evidence>
<reference evidence="10 11" key="1">
    <citation type="submission" date="2019-01" db="EMBL/GenBank/DDBJ databases">
        <title>Draft Genome and Complete Hox-Cluster Characterization of the Sterlet Sturgeon (Acipenser ruthenus).</title>
        <authorList>
            <person name="Wei Q."/>
        </authorList>
    </citation>
    <scope>NUCLEOTIDE SEQUENCE [LARGE SCALE GENOMIC DNA]</scope>
    <source>
        <strain evidence="10">WHYD16114868_AA</strain>
        <tissue evidence="10">Blood</tissue>
    </source>
</reference>
<dbReference type="Pfam" id="PF00918">
    <property type="entry name" value="Gastrin"/>
    <property type="match status" value="1"/>
</dbReference>
<gene>
    <name evidence="10" type="ORF">EOD39_11173</name>
</gene>
<comment type="caution">
    <text evidence="10">The sequence shown here is derived from an EMBL/GenBank/DDBJ whole genome shotgun (WGS) entry which is preliminary data.</text>
</comment>
<feature type="region of interest" description="Disordered" evidence="8">
    <location>
        <begin position="106"/>
        <end position="147"/>
    </location>
</feature>
<keyword evidence="5" id="KW-0165">Cleavage on pair of basic residues</keyword>
<evidence type="ECO:0000256" key="5">
    <source>
        <dbReference type="ARBA" id="ARBA00022685"/>
    </source>
</evidence>